<accession>A0A5M6CFG4</accession>
<keyword evidence="3" id="KW-1185">Reference proteome</keyword>
<dbReference type="PANTHER" id="PTHR33164:SF43">
    <property type="entry name" value="HTH-TYPE TRANSCRIPTIONAL REPRESSOR YETL"/>
    <property type="match status" value="1"/>
</dbReference>
<organism evidence="2 3">
    <name type="scientific">Taibaiella lutea</name>
    <dbReference type="NCBI Taxonomy" id="2608001"/>
    <lineage>
        <taxon>Bacteria</taxon>
        <taxon>Pseudomonadati</taxon>
        <taxon>Bacteroidota</taxon>
        <taxon>Chitinophagia</taxon>
        <taxon>Chitinophagales</taxon>
        <taxon>Chitinophagaceae</taxon>
        <taxon>Taibaiella</taxon>
    </lineage>
</organism>
<dbReference type="GO" id="GO:0003700">
    <property type="term" value="F:DNA-binding transcription factor activity"/>
    <property type="evidence" value="ECO:0007669"/>
    <property type="project" value="InterPro"/>
</dbReference>
<dbReference type="SUPFAM" id="SSF46785">
    <property type="entry name" value="Winged helix' DNA-binding domain"/>
    <property type="match status" value="1"/>
</dbReference>
<dbReference type="Proteomes" id="UP000323632">
    <property type="component" value="Unassembled WGS sequence"/>
</dbReference>
<proteinExistence type="predicted"/>
<dbReference type="EMBL" id="VWSH01000004">
    <property type="protein sequence ID" value="KAA5532185.1"/>
    <property type="molecule type" value="Genomic_DNA"/>
</dbReference>
<dbReference type="InterPro" id="IPR036390">
    <property type="entry name" value="WH_DNA-bd_sf"/>
</dbReference>
<comment type="caution">
    <text evidence="2">The sequence shown here is derived from an EMBL/GenBank/DDBJ whole genome shotgun (WGS) entry which is preliminary data.</text>
</comment>
<reference evidence="2 3" key="1">
    <citation type="submission" date="2019-09" db="EMBL/GenBank/DDBJ databases">
        <title>Genome sequence and assembly of Taibaiella sp.</title>
        <authorList>
            <person name="Chhetri G."/>
        </authorList>
    </citation>
    <scope>NUCLEOTIDE SEQUENCE [LARGE SCALE GENOMIC DNA]</scope>
    <source>
        <strain evidence="2 3">KVB11</strain>
    </source>
</reference>
<dbReference type="InterPro" id="IPR036388">
    <property type="entry name" value="WH-like_DNA-bd_sf"/>
</dbReference>
<evidence type="ECO:0000313" key="3">
    <source>
        <dbReference type="Proteomes" id="UP000323632"/>
    </source>
</evidence>
<feature type="domain" description="HTH marR-type" evidence="1">
    <location>
        <begin position="37"/>
        <end position="131"/>
    </location>
</feature>
<dbReference type="AlphaFoldDB" id="A0A5M6CFG4"/>
<dbReference type="InterPro" id="IPR000835">
    <property type="entry name" value="HTH_MarR-typ"/>
</dbReference>
<dbReference type="RefSeq" id="WP_150033687.1">
    <property type="nucleotide sequence ID" value="NZ_VWSH01000004.1"/>
</dbReference>
<dbReference type="GO" id="GO:0006950">
    <property type="term" value="P:response to stress"/>
    <property type="evidence" value="ECO:0007669"/>
    <property type="project" value="TreeGrafter"/>
</dbReference>
<dbReference type="SMART" id="SM00347">
    <property type="entry name" value="HTH_MARR"/>
    <property type="match status" value="1"/>
</dbReference>
<dbReference type="PANTHER" id="PTHR33164">
    <property type="entry name" value="TRANSCRIPTIONAL REGULATOR, MARR FAMILY"/>
    <property type="match status" value="1"/>
</dbReference>
<dbReference type="Pfam" id="PF12802">
    <property type="entry name" value="MarR_2"/>
    <property type="match status" value="1"/>
</dbReference>
<evidence type="ECO:0000259" key="1">
    <source>
        <dbReference type="SMART" id="SM00347"/>
    </source>
</evidence>
<protein>
    <submittedName>
        <fullName evidence="2">MarR family transcriptional regulator</fullName>
    </submittedName>
</protein>
<sequence>MSYIISDLKGIALASRLIRLGEIIRRDVSLIYEKQGIAWEPKWSPVLLILIRRSPISVQELADELGYAHPSVIALVREMESKKFIKSSKDKIDKRKRMLSLTPKALSIKEAMQPVCDIMNEVVNEITTGPHNLLMALDETEQQLSTQSFFNRWVSIKETSKNK</sequence>
<dbReference type="InterPro" id="IPR039422">
    <property type="entry name" value="MarR/SlyA-like"/>
</dbReference>
<gene>
    <name evidence="2" type="ORF">F0919_15400</name>
</gene>
<evidence type="ECO:0000313" key="2">
    <source>
        <dbReference type="EMBL" id="KAA5532185.1"/>
    </source>
</evidence>
<name>A0A5M6CFG4_9BACT</name>
<dbReference type="Gene3D" id="1.10.10.10">
    <property type="entry name" value="Winged helix-like DNA-binding domain superfamily/Winged helix DNA-binding domain"/>
    <property type="match status" value="1"/>
</dbReference>